<accession>A0A9E8MIJ9</accession>
<comment type="subunit">
    <text evidence="4 5">Homooligomer. Interacts with the replication-associated protein (REP). Interacts with host proliferating cell nuclear antigen (PCNA). Interacts with host retinoblastoma-related protein 1 (RBR1), and may thereby deregulate the host cell cycle. Oligomerization and interaction with PCNA are necessary for optimal replication enhancement.</text>
</comment>
<dbReference type="Proteomes" id="UP001184259">
    <property type="component" value="Genome"/>
</dbReference>
<dbReference type="GO" id="GO:0016032">
    <property type="term" value="P:viral process"/>
    <property type="evidence" value="ECO:0007669"/>
    <property type="project" value="InterPro"/>
</dbReference>
<comment type="similarity">
    <text evidence="1 5">Belongs to the geminiviridae replication enhancer protein family.</text>
</comment>
<gene>
    <name evidence="6" type="primary">AC3</name>
</gene>
<evidence type="ECO:0000313" key="7">
    <source>
        <dbReference type="Proteomes" id="UP001184259"/>
    </source>
</evidence>
<keyword evidence="2 5" id="KW-0945">Host-virus interaction</keyword>
<evidence type="ECO:0000256" key="3">
    <source>
        <dbReference type="ARBA" id="ARBA00025603"/>
    </source>
</evidence>
<dbReference type="Pfam" id="PF01407">
    <property type="entry name" value="Gemini_AL3"/>
    <property type="match status" value="1"/>
</dbReference>
<name>A0A9E8MIJ9_9GEMI</name>
<evidence type="ECO:0000313" key="6">
    <source>
        <dbReference type="EMBL" id="WAB58491.1"/>
    </source>
</evidence>
<evidence type="ECO:0000256" key="4">
    <source>
        <dbReference type="ARBA" id="ARBA00025955"/>
    </source>
</evidence>
<dbReference type="InterPro" id="IPR000657">
    <property type="entry name" value="Gemini_AL3"/>
</dbReference>
<protein>
    <recommendedName>
        <fullName evidence="5">Replication enhancer</fullName>
        <shortName evidence="5">REn</shortName>
    </recommendedName>
</protein>
<reference evidence="7" key="2">
    <citation type="submission" date="2022-01" db="EMBL/GenBank/DDBJ databases">
        <title>Complete nucleotide sequence of DNA B (clone X-1) of a new begomovirus causing yellow mosaic disease in Cajanus scarabaeoides.</title>
        <authorList>
            <person name="Dokka N."/>
            <person name="Sahu B."/>
            <person name="Dewangan B.P."/>
            <person name="Marathe A."/>
            <person name="Sivalingam P.N."/>
            <person name="Kaushal P."/>
        </authorList>
    </citation>
    <scope>NUCLEOTIDE SEQUENCE [LARGE SCALE GENOMIC DNA]</scope>
</reference>
<reference evidence="6 7" key="1">
    <citation type="submission" date="2022-01" db="EMBL/GenBank/DDBJ databases">
        <title>Complete nucleotide sequence of DNA A of a new begomovirus species (clone B-3) causing yellow mosaic disease in Cajanus scarabaeoides.</title>
        <authorList>
            <person name="Dokka N."/>
            <person name="Sahu B."/>
            <person name="Dewangan B.P."/>
            <person name="Marathe A."/>
            <person name="Sivalingam P.N."/>
            <person name="Kaushal P."/>
        </authorList>
    </citation>
    <scope>NUCLEOTIDE SEQUENCE [LARGE SCALE GENOMIC DNA]</scope>
    <source>
        <strain evidence="6">Baronda Raipur</strain>
    </source>
</reference>
<proteinExistence type="inferred from homology"/>
<dbReference type="EMBL" id="OM397101">
    <property type="protein sequence ID" value="WAB58491.1"/>
    <property type="molecule type" value="Genomic_DNA"/>
</dbReference>
<sequence>MDLRTGELITASQANNGAYIWGITNPLSFKVLTHESPWDITTMNRTVVRIMFNHQLKKALGMHKCFLDLTIYHRFKTTSGRILIIFRNQLLRY</sequence>
<keyword evidence="7" id="KW-1185">Reference proteome</keyword>
<comment type="function">
    <text evidence="3">Increases viral DNA accumulation. Enhances infectivity and symptom expression.</text>
</comment>
<evidence type="ECO:0000256" key="5">
    <source>
        <dbReference type="RuleBase" id="RU363029"/>
    </source>
</evidence>
<evidence type="ECO:0000256" key="2">
    <source>
        <dbReference type="ARBA" id="ARBA00022581"/>
    </source>
</evidence>
<evidence type="ECO:0000256" key="1">
    <source>
        <dbReference type="ARBA" id="ARBA00009424"/>
    </source>
</evidence>
<organism evidence="6 7">
    <name type="scientific">Cajanus scarabaeoides yellow mosaic virus</name>
    <dbReference type="NCBI Taxonomy" id="3000307"/>
    <lineage>
        <taxon>Viruses</taxon>
        <taxon>Monodnaviria</taxon>
        <taxon>Shotokuvirae</taxon>
        <taxon>Cressdnaviricota</taxon>
        <taxon>Repensiviricetes</taxon>
        <taxon>Geplafuvirales</taxon>
        <taxon>Geminiviridae</taxon>
        <taxon>Begomovirus</taxon>
        <taxon>Begomovirus cajani</taxon>
    </lineage>
</organism>
<dbReference type="PRINTS" id="PR00231">
    <property type="entry name" value="GEMCOATAL3"/>
</dbReference>